<dbReference type="EnsemblPlants" id="AUR62037207-RA">
    <property type="protein sequence ID" value="AUR62037207-RA:cds"/>
    <property type="gene ID" value="AUR62037207"/>
</dbReference>
<accession>A0A803MYC7</accession>
<feature type="region of interest" description="Disordered" evidence="1">
    <location>
        <begin position="30"/>
        <end position="57"/>
    </location>
</feature>
<dbReference type="InterPro" id="IPR039928">
    <property type="entry name" value="LNK"/>
</dbReference>
<feature type="compositionally biased region" description="Polar residues" evidence="1">
    <location>
        <begin position="607"/>
        <end position="616"/>
    </location>
</feature>
<sequence>MYFQLANIIWGEGREADDHIVPYPEDIEKKALSDSGDNDQKTLIEKNSKSEGVEKNASTSKLFIDGCKRDKNDGLSASGDVVDSQLDLPSFSASKSDDSGIVGAKNIQLGGVPQSSQIHHEDKELGDLVGNSWASIGSFDDLDRIFSNDDIDGSTSLGSTDELWPSPKGLFSGAAKSSSAALRSTHWEFGALGSASTNIEINSEYLHNEDSSVTTGCQKAGSISPCPRRTIDGHVEHKDYAVDTSGLVEEKIGLGINLKTPIDSHTAAENIASPNKPTVKEKWSETQSKYELATDRLTDSRLLQDVYDNWPSSATNAPQFRRQCAPSTVENHSASVPVQHQFSQEFRPFSYQNFSTPYGAPYACGNFSSHPALRMLKHTEDENQSILSSSEVSPRDVINKPVQSLGTTTKHTKMTPQEKIEKLRRRQQMRAMLAIQKQQQRLGQQASSGDYSRSNKSCLEDPVRHMENSDLEVDDILNIVPCYDPGSPNKGDDSSMISNVDDYSAEDTVLYQLHDVVSRLDMKIRLCIRDSLYRLAHSATQRLCASDTSCKKSSTFEPDIAKEETSNHDRFVGNANVETETNHIDRAVAHLLFHRPLKLSSRYAETPESSTSTKVSTEPEPPAPSSQPIGLLPKNSENEYILSPRGSKSLHDFVDSNEGYVSNDVSLNEMSINPQIKQTTAEHAD</sequence>
<dbReference type="PANTHER" id="PTHR33334:SF5">
    <property type="entry name" value="PROTEIN LNK2"/>
    <property type="match status" value="1"/>
</dbReference>
<keyword evidence="3" id="KW-1185">Reference proteome</keyword>
<name>A0A803MYC7_CHEQI</name>
<dbReference type="GO" id="GO:0006355">
    <property type="term" value="P:regulation of DNA-templated transcription"/>
    <property type="evidence" value="ECO:0007669"/>
    <property type="project" value="InterPro"/>
</dbReference>
<dbReference type="Proteomes" id="UP000596660">
    <property type="component" value="Unplaced"/>
</dbReference>
<protein>
    <recommendedName>
        <fullName evidence="4">Protein LNK2</fullName>
    </recommendedName>
</protein>
<dbReference type="AlphaFoldDB" id="A0A803MYC7"/>
<feature type="compositionally biased region" description="Basic and acidic residues" evidence="1">
    <location>
        <begin position="30"/>
        <end position="54"/>
    </location>
</feature>
<feature type="region of interest" description="Disordered" evidence="1">
    <location>
        <begin position="602"/>
        <end position="659"/>
    </location>
</feature>
<reference evidence="2" key="2">
    <citation type="submission" date="2021-03" db="UniProtKB">
        <authorList>
            <consortium name="EnsemblPlants"/>
        </authorList>
    </citation>
    <scope>IDENTIFICATION</scope>
</reference>
<dbReference type="GO" id="GO:0007623">
    <property type="term" value="P:circadian rhythm"/>
    <property type="evidence" value="ECO:0007669"/>
    <property type="project" value="InterPro"/>
</dbReference>
<evidence type="ECO:0008006" key="4">
    <source>
        <dbReference type="Google" id="ProtNLM"/>
    </source>
</evidence>
<dbReference type="OMA" id="MEDTILH"/>
<organism evidence="2 3">
    <name type="scientific">Chenopodium quinoa</name>
    <name type="common">Quinoa</name>
    <dbReference type="NCBI Taxonomy" id="63459"/>
    <lineage>
        <taxon>Eukaryota</taxon>
        <taxon>Viridiplantae</taxon>
        <taxon>Streptophyta</taxon>
        <taxon>Embryophyta</taxon>
        <taxon>Tracheophyta</taxon>
        <taxon>Spermatophyta</taxon>
        <taxon>Magnoliopsida</taxon>
        <taxon>eudicotyledons</taxon>
        <taxon>Gunneridae</taxon>
        <taxon>Pentapetalae</taxon>
        <taxon>Caryophyllales</taxon>
        <taxon>Chenopodiaceae</taxon>
        <taxon>Chenopodioideae</taxon>
        <taxon>Atripliceae</taxon>
        <taxon>Chenopodium</taxon>
    </lineage>
</organism>
<evidence type="ECO:0000313" key="3">
    <source>
        <dbReference type="Proteomes" id="UP000596660"/>
    </source>
</evidence>
<evidence type="ECO:0000313" key="2">
    <source>
        <dbReference type="EnsemblPlants" id="AUR62037207-RA:cds"/>
    </source>
</evidence>
<feature type="region of interest" description="Disordered" evidence="1">
    <location>
        <begin position="438"/>
        <end position="457"/>
    </location>
</feature>
<reference evidence="2" key="1">
    <citation type="journal article" date="2017" name="Nature">
        <title>The genome of Chenopodium quinoa.</title>
        <authorList>
            <person name="Jarvis D.E."/>
            <person name="Ho Y.S."/>
            <person name="Lightfoot D.J."/>
            <person name="Schmoeckel S.M."/>
            <person name="Li B."/>
            <person name="Borm T.J.A."/>
            <person name="Ohyanagi H."/>
            <person name="Mineta K."/>
            <person name="Michell C.T."/>
            <person name="Saber N."/>
            <person name="Kharbatia N.M."/>
            <person name="Rupper R.R."/>
            <person name="Sharp A.R."/>
            <person name="Dally N."/>
            <person name="Boughton B.A."/>
            <person name="Woo Y.H."/>
            <person name="Gao G."/>
            <person name="Schijlen E.G.W.M."/>
            <person name="Guo X."/>
            <person name="Momin A.A."/>
            <person name="Negrao S."/>
            <person name="Al-Babili S."/>
            <person name="Gehring C."/>
            <person name="Roessner U."/>
            <person name="Jung C."/>
            <person name="Murphy K."/>
            <person name="Arold S.T."/>
            <person name="Gojobori T."/>
            <person name="van der Linden C.G."/>
            <person name="van Loo E.N."/>
            <person name="Jellen E.N."/>
            <person name="Maughan P.J."/>
            <person name="Tester M."/>
        </authorList>
    </citation>
    <scope>NUCLEOTIDE SEQUENCE [LARGE SCALE GENOMIC DNA]</scope>
    <source>
        <strain evidence="2">cv. PI 614886</strain>
    </source>
</reference>
<proteinExistence type="predicted"/>
<evidence type="ECO:0000256" key="1">
    <source>
        <dbReference type="SAM" id="MobiDB-lite"/>
    </source>
</evidence>
<dbReference type="PANTHER" id="PTHR33334">
    <property type="entry name" value="PROTEIN LNK1"/>
    <property type="match status" value="1"/>
</dbReference>
<dbReference type="Gramene" id="AUR62037207-RA">
    <property type="protein sequence ID" value="AUR62037207-RA:cds"/>
    <property type="gene ID" value="AUR62037207"/>
</dbReference>